<accession>A0A2R3Z6N0</accession>
<dbReference type="GO" id="GO:0046394">
    <property type="term" value="P:carboxylic acid biosynthetic process"/>
    <property type="evidence" value="ECO:0007669"/>
    <property type="project" value="UniProtKB-ARBA"/>
</dbReference>
<dbReference type="RefSeq" id="WP_107012637.1">
    <property type="nucleotide sequence ID" value="NZ_CP028136.1"/>
</dbReference>
<comment type="cofactor">
    <cofactor evidence="1">
        <name>pyridoxal 5'-phosphate</name>
        <dbReference type="ChEBI" id="CHEBI:597326"/>
    </cofactor>
</comment>
<gene>
    <name evidence="4" type="ORF">C7S20_11700</name>
</gene>
<dbReference type="GO" id="GO:0005829">
    <property type="term" value="C:cytosol"/>
    <property type="evidence" value="ECO:0007669"/>
    <property type="project" value="TreeGrafter"/>
</dbReference>
<proteinExistence type="inferred from homology"/>
<dbReference type="InterPro" id="IPR001544">
    <property type="entry name" value="Aminotrans_IV"/>
</dbReference>
<dbReference type="InterPro" id="IPR050571">
    <property type="entry name" value="Class-IV_PLP-Dep_Aminotrnsfr"/>
</dbReference>
<dbReference type="InterPro" id="IPR036038">
    <property type="entry name" value="Aminotransferase-like"/>
</dbReference>
<dbReference type="Pfam" id="PF01063">
    <property type="entry name" value="Aminotran_4"/>
    <property type="match status" value="1"/>
</dbReference>
<dbReference type="KEGG" id="grs:C7S20_11700"/>
<dbReference type="SUPFAM" id="SSF56752">
    <property type="entry name" value="D-aminoacid aminotransferase-like PLP-dependent enzymes"/>
    <property type="match status" value="1"/>
</dbReference>
<evidence type="ECO:0000256" key="1">
    <source>
        <dbReference type="ARBA" id="ARBA00001933"/>
    </source>
</evidence>
<dbReference type="InterPro" id="IPR043131">
    <property type="entry name" value="BCAT-like_N"/>
</dbReference>
<dbReference type="AlphaFoldDB" id="A0A2R3Z6N0"/>
<dbReference type="Proteomes" id="UP000241507">
    <property type="component" value="Chromosome"/>
</dbReference>
<dbReference type="FunFam" id="3.20.10.10:FF:000002">
    <property type="entry name" value="D-alanine aminotransferase"/>
    <property type="match status" value="1"/>
</dbReference>
<dbReference type="PANTHER" id="PTHR42743:SF10">
    <property type="entry name" value="D-ALANINE AMINOTRANSFERASE"/>
    <property type="match status" value="1"/>
</dbReference>
<keyword evidence="4" id="KW-0032">Aminotransferase</keyword>
<comment type="similarity">
    <text evidence="2">Belongs to the class-IV pyridoxal-phosphate-dependent aminotransferase family.</text>
</comment>
<reference evidence="5" key="1">
    <citation type="submission" date="2018-03" db="EMBL/GenBank/DDBJ databases">
        <title>Gramella fulva sp. nov., isolated from a dry surface of tidal flat.</title>
        <authorList>
            <person name="Hwang S.H."/>
            <person name="Hwang W.M."/>
            <person name="Kang K."/>
            <person name="Ahn T.-Y."/>
        </authorList>
    </citation>
    <scope>NUCLEOTIDE SEQUENCE [LARGE SCALE GENOMIC DNA]</scope>
    <source>
        <strain evidence="5">SH35</strain>
    </source>
</reference>
<dbReference type="Gene3D" id="3.20.10.10">
    <property type="entry name" value="D-amino Acid Aminotransferase, subunit A, domain 2"/>
    <property type="match status" value="1"/>
</dbReference>
<dbReference type="Gene3D" id="3.30.470.10">
    <property type="match status" value="1"/>
</dbReference>
<dbReference type="PANTHER" id="PTHR42743">
    <property type="entry name" value="AMINO-ACID AMINOTRANSFERASE"/>
    <property type="match status" value="1"/>
</dbReference>
<dbReference type="GO" id="GO:0008652">
    <property type="term" value="P:amino acid biosynthetic process"/>
    <property type="evidence" value="ECO:0007669"/>
    <property type="project" value="UniProtKB-ARBA"/>
</dbReference>
<evidence type="ECO:0000256" key="3">
    <source>
        <dbReference type="ARBA" id="ARBA00022898"/>
    </source>
</evidence>
<organism evidence="4 5">
    <name type="scientific">Christiangramia fulva</name>
    <dbReference type="NCBI Taxonomy" id="2126553"/>
    <lineage>
        <taxon>Bacteria</taxon>
        <taxon>Pseudomonadati</taxon>
        <taxon>Bacteroidota</taxon>
        <taxon>Flavobacteriia</taxon>
        <taxon>Flavobacteriales</taxon>
        <taxon>Flavobacteriaceae</taxon>
        <taxon>Christiangramia</taxon>
    </lineage>
</organism>
<name>A0A2R3Z6N0_9FLAO</name>
<keyword evidence="4" id="KW-0808">Transferase</keyword>
<evidence type="ECO:0000313" key="5">
    <source>
        <dbReference type="Proteomes" id="UP000241507"/>
    </source>
</evidence>
<keyword evidence="5" id="KW-1185">Reference proteome</keyword>
<dbReference type="EMBL" id="CP028136">
    <property type="protein sequence ID" value="AVR45862.1"/>
    <property type="molecule type" value="Genomic_DNA"/>
</dbReference>
<dbReference type="OrthoDB" id="9804984at2"/>
<protein>
    <submittedName>
        <fullName evidence="4">Aminotransferase IV</fullName>
    </submittedName>
</protein>
<dbReference type="InterPro" id="IPR043132">
    <property type="entry name" value="BCAT-like_C"/>
</dbReference>
<evidence type="ECO:0000313" key="4">
    <source>
        <dbReference type="EMBL" id="AVR45862.1"/>
    </source>
</evidence>
<keyword evidence="3" id="KW-0663">Pyridoxal phosphate</keyword>
<dbReference type="GO" id="GO:0008483">
    <property type="term" value="F:transaminase activity"/>
    <property type="evidence" value="ECO:0007669"/>
    <property type="project" value="UniProtKB-KW"/>
</dbReference>
<sequence>MNNSAFPSEVYLNGSWLKTEEAKISVFDRGFMHGDGIYEVTPFYNGMAFLLEDHLERLNYCLEQIGLNFDTSEIKNLVYEALERAGLSNSDAAVYMQISRGMAPRTHFIPNDIQPTFLMYAFPATLEGFENKSWKVLLSKDLRWHRCDIKTTSWLANTMANSKSHELGLNETILYRDQVITEGSHSSIFFIKGNSIYTHPEGPAILLGITRKFVIGLCRELGIEIREKPVLLSEIGNIDEIFCTGTTTQIMQVNEMIFEGKSVFKNCRKSETLKKLQSAFKEKTLKL</sequence>
<evidence type="ECO:0000256" key="2">
    <source>
        <dbReference type="ARBA" id="ARBA00009320"/>
    </source>
</evidence>